<evidence type="ECO:0000256" key="1">
    <source>
        <dbReference type="ARBA" id="ARBA00023054"/>
    </source>
</evidence>
<feature type="region of interest" description="Disordered" evidence="2">
    <location>
        <begin position="142"/>
        <end position="166"/>
    </location>
</feature>
<dbReference type="InterPro" id="IPR025066">
    <property type="entry name" value="CCDC174-like"/>
</dbReference>
<dbReference type="OrthoDB" id="333551at2759"/>
<feature type="region of interest" description="Disordered" evidence="2">
    <location>
        <begin position="242"/>
        <end position="349"/>
    </location>
</feature>
<evidence type="ECO:0000313" key="3">
    <source>
        <dbReference type="EMBL" id="KAF2097358.1"/>
    </source>
</evidence>
<keyword evidence="1" id="KW-0175">Coiled coil</keyword>
<feature type="region of interest" description="Disordered" evidence="2">
    <location>
        <begin position="1"/>
        <end position="103"/>
    </location>
</feature>
<keyword evidence="4" id="KW-1185">Reference proteome</keyword>
<dbReference type="Proteomes" id="UP000799772">
    <property type="component" value="Unassembled WGS sequence"/>
</dbReference>
<dbReference type="GO" id="GO:0005634">
    <property type="term" value="C:nucleus"/>
    <property type="evidence" value="ECO:0007669"/>
    <property type="project" value="TreeGrafter"/>
</dbReference>
<organism evidence="3 4">
    <name type="scientific">Rhizodiscina lignyota</name>
    <dbReference type="NCBI Taxonomy" id="1504668"/>
    <lineage>
        <taxon>Eukaryota</taxon>
        <taxon>Fungi</taxon>
        <taxon>Dikarya</taxon>
        <taxon>Ascomycota</taxon>
        <taxon>Pezizomycotina</taxon>
        <taxon>Dothideomycetes</taxon>
        <taxon>Pleosporomycetidae</taxon>
        <taxon>Aulographales</taxon>
        <taxon>Rhizodiscinaceae</taxon>
        <taxon>Rhizodiscina</taxon>
    </lineage>
</organism>
<sequence length="349" mass="40025">MASKDTAIPLYGAPRRNKSHAKEISSSSTLNFTSQLSSLITASKSSDAPTSKSSTGRQRPKKEDIFTKHNKGSKKRALADLEEDDFTKQKHSTSSEAVDEAQWRRAKRKMEEKARLYDALKRGDLEDVNDKYGVDFDRKWAEAQERGDKDEEISDNEDDDSGKEEEEMVEYIDEFGRLRRGTKAEAKIQEKINRAREMGVDHADRFTARPTAPENVIWGDTVQTAAFNPDETIAQKMADIAQKRDRSLTPPPDTHFDARQEVRQKGQGFFQFSADEETRKKEFANLEKERVETERRRQENADRKEKRKKEVEERRKAIQQKRGKAEADKFLDGLMGELGESKAEEKGDD</sequence>
<feature type="compositionally biased region" description="Low complexity" evidence="2">
    <location>
        <begin position="41"/>
        <end position="55"/>
    </location>
</feature>
<dbReference type="PANTHER" id="PTHR15885:SF1">
    <property type="entry name" value="COILED-COIL DOMAIN-CONTAINING PROTEIN 174"/>
    <property type="match status" value="1"/>
</dbReference>
<feature type="compositionally biased region" description="Basic and acidic residues" evidence="2">
    <location>
        <begin position="339"/>
        <end position="349"/>
    </location>
</feature>
<gene>
    <name evidence="3" type="ORF">NA57DRAFT_41037</name>
</gene>
<protein>
    <submittedName>
        <fullName evidence="3">Uncharacterized protein</fullName>
    </submittedName>
</protein>
<feature type="compositionally biased region" description="Basic and acidic residues" evidence="2">
    <location>
        <begin position="254"/>
        <end position="264"/>
    </location>
</feature>
<proteinExistence type="predicted"/>
<name>A0A9P4IDI7_9PEZI</name>
<accession>A0A9P4IDI7</accession>
<feature type="compositionally biased region" description="Basic and acidic residues" evidence="2">
    <location>
        <begin position="276"/>
        <end position="316"/>
    </location>
</feature>
<feature type="compositionally biased region" description="Acidic residues" evidence="2">
    <location>
        <begin position="150"/>
        <end position="166"/>
    </location>
</feature>
<dbReference type="EMBL" id="ML978128">
    <property type="protein sequence ID" value="KAF2097358.1"/>
    <property type="molecule type" value="Genomic_DNA"/>
</dbReference>
<evidence type="ECO:0000256" key="2">
    <source>
        <dbReference type="SAM" id="MobiDB-lite"/>
    </source>
</evidence>
<comment type="caution">
    <text evidence="3">The sequence shown here is derived from an EMBL/GenBank/DDBJ whole genome shotgun (WGS) entry which is preliminary data.</text>
</comment>
<feature type="compositionally biased region" description="Polar residues" evidence="2">
    <location>
        <begin position="24"/>
        <end position="40"/>
    </location>
</feature>
<reference evidence="3" key="1">
    <citation type="journal article" date="2020" name="Stud. Mycol.">
        <title>101 Dothideomycetes genomes: a test case for predicting lifestyles and emergence of pathogens.</title>
        <authorList>
            <person name="Haridas S."/>
            <person name="Albert R."/>
            <person name="Binder M."/>
            <person name="Bloem J."/>
            <person name="Labutti K."/>
            <person name="Salamov A."/>
            <person name="Andreopoulos B."/>
            <person name="Baker S."/>
            <person name="Barry K."/>
            <person name="Bills G."/>
            <person name="Bluhm B."/>
            <person name="Cannon C."/>
            <person name="Castanera R."/>
            <person name="Culley D."/>
            <person name="Daum C."/>
            <person name="Ezra D."/>
            <person name="Gonzalez J."/>
            <person name="Henrissat B."/>
            <person name="Kuo A."/>
            <person name="Liang C."/>
            <person name="Lipzen A."/>
            <person name="Lutzoni F."/>
            <person name="Magnuson J."/>
            <person name="Mondo S."/>
            <person name="Nolan M."/>
            <person name="Ohm R."/>
            <person name="Pangilinan J."/>
            <person name="Park H.-J."/>
            <person name="Ramirez L."/>
            <person name="Alfaro M."/>
            <person name="Sun H."/>
            <person name="Tritt A."/>
            <person name="Yoshinaga Y."/>
            <person name="Zwiers L.-H."/>
            <person name="Turgeon B."/>
            <person name="Goodwin S."/>
            <person name="Spatafora J."/>
            <person name="Crous P."/>
            <person name="Grigoriev I."/>
        </authorList>
    </citation>
    <scope>NUCLEOTIDE SEQUENCE</scope>
    <source>
        <strain evidence="3">CBS 133067</strain>
    </source>
</reference>
<dbReference type="AlphaFoldDB" id="A0A9P4IDI7"/>
<dbReference type="PANTHER" id="PTHR15885">
    <property type="entry name" value="COILED-COIL DOMAIN-CONTAINING PROTEIN 174"/>
    <property type="match status" value="1"/>
</dbReference>
<dbReference type="Pfam" id="PF13300">
    <property type="entry name" value="DUF4078"/>
    <property type="match status" value="1"/>
</dbReference>
<evidence type="ECO:0000313" key="4">
    <source>
        <dbReference type="Proteomes" id="UP000799772"/>
    </source>
</evidence>